<protein>
    <recommendedName>
        <fullName evidence="4">Methyltransferase FkbM domain-containing protein</fullName>
    </recommendedName>
</protein>
<dbReference type="RefSeq" id="XP_009038783.1">
    <property type="nucleotide sequence ID" value="XM_009040535.1"/>
</dbReference>
<sequence>MEVPCEMQPPAKKAVVLASLDGRALKLQVGAKTTARKALEAYNKASPVPATGLERKGGAPLRLDAPLGPQVAEGEVVVVVGGAAPAPAPAPAPAAAPAPAVRRRRLAPEPAAPPPDPQLAELLRVAGPETIAARCTPRALARAAFLESTDDDFGRVRAALRARGFACNEELCEQRLSLLLPRSARLLTIGAGFGATCMVADALLDDPTRQVVVDPGSRFQGSTRERNSQLQRLRSRPFSTRRFFPEYHLAARLGRFTTVQGFLGRSRQPTTMVLGDVVDAYHDLAALERLAVRLAGGPFDAVLADCEGAFVDVVRDFPELLDRASWVCVEWDQPSNRNWVAEVRPALLRAGLAPLDCGDRRCACDEPRFAPSFRAQGAPTFHEVFVRTGRFGFWTMLRKLCALSAAAAAFTTPTPQRETTVLRSTSPYPTPYPPVTANYDYARLEPSEVELAAQTAVAALRSSGPIDTATEETAWEAARIAATVAKDNVQAEQALAGMEQDRLAKAATANPHTRGRGNEAFRDDPGQGGAYATRTARPRAAAPPAPASPPAAPPSALPAAPPSGDVHGAAQDPWDSRFAATRTYDRADAYARSADGVEDRLRELAETVANLPASLSRDTTSDADASAQHAPSADGVEDRLRELADTVKNLRASLSGDTTSNEQRRRDPAPVAARSDADEMARRFERLERAVEDAVARRPARAADDGALERRLYAVDAALDAVKRDVGDAVGKQRDAADALAKNVDAQLRDVRRSVDDGRAESARLMEATKSKLSDELRDRRDVRGGHAQDPWDSRFAATRIYDNHHHHHHPRPYLDVPWDPRFDVPRIYDHPRPFGHWGPRYRPTPFGRPFPHGGLPGPHYLPTRREQIVARRGWRPGWSY</sequence>
<feature type="region of interest" description="Disordered" evidence="1">
    <location>
        <begin position="612"/>
        <end position="638"/>
    </location>
</feature>
<evidence type="ECO:0008006" key="4">
    <source>
        <dbReference type="Google" id="ProtNLM"/>
    </source>
</evidence>
<name>F0YE96_AURAN</name>
<evidence type="ECO:0000313" key="2">
    <source>
        <dbReference type="EMBL" id="EGB06611.1"/>
    </source>
</evidence>
<dbReference type="EMBL" id="GL833134">
    <property type="protein sequence ID" value="EGB06611.1"/>
    <property type="molecule type" value="Genomic_DNA"/>
</dbReference>
<feature type="region of interest" description="Disordered" evidence="1">
    <location>
        <begin position="651"/>
        <end position="678"/>
    </location>
</feature>
<evidence type="ECO:0000256" key="1">
    <source>
        <dbReference type="SAM" id="MobiDB-lite"/>
    </source>
</evidence>
<feature type="compositionally biased region" description="Basic and acidic residues" evidence="1">
    <location>
        <begin position="516"/>
        <end position="525"/>
    </location>
</feature>
<feature type="compositionally biased region" description="Pro residues" evidence="1">
    <location>
        <begin position="541"/>
        <end position="561"/>
    </location>
</feature>
<dbReference type="InParanoid" id="F0YE96"/>
<gene>
    <name evidence="2" type="ORF">AURANDRAFT_65537</name>
</gene>
<organism evidence="3">
    <name type="scientific">Aureococcus anophagefferens</name>
    <name type="common">Harmful bloom alga</name>
    <dbReference type="NCBI Taxonomy" id="44056"/>
    <lineage>
        <taxon>Eukaryota</taxon>
        <taxon>Sar</taxon>
        <taxon>Stramenopiles</taxon>
        <taxon>Ochrophyta</taxon>
        <taxon>Pelagophyceae</taxon>
        <taxon>Pelagomonadales</taxon>
        <taxon>Pelagomonadaceae</taxon>
        <taxon>Aureococcus</taxon>
    </lineage>
</organism>
<dbReference type="AlphaFoldDB" id="F0YE96"/>
<feature type="region of interest" description="Disordered" evidence="1">
    <location>
        <begin position="508"/>
        <end position="571"/>
    </location>
</feature>
<accession>F0YE96</accession>
<dbReference type="GeneID" id="20225381"/>
<evidence type="ECO:0000313" key="3">
    <source>
        <dbReference type="Proteomes" id="UP000002729"/>
    </source>
</evidence>
<proteinExistence type="predicted"/>
<dbReference type="Proteomes" id="UP000002729">
    <property type="component" value="Unassembled WGS sequence"/>
</dbReference>
<feature type="region of interest" description="Disordered" evidence="1">
    <location>
        <begin position="88"/>
        <end position="118"/>
    </location>
</feature>
<reference evidence="2 3" key="1">
    <citation type="journal article" date="2011" name="Proc. Natl. Acad. Sci. U.S.A.">
        <title>Niche of harmful alga Aureococcus anophagefferens revealed through ecogenomics.</title>
        <authorList>
            <person name="Gobler C.J."/>
            <person name="Berry D.L."/>
            <person name="Dyhrman S.T."/>
            <person name="Wilhelm S.W."/>
            <person name="Salamov A."/>
            <person name="Lobanov A.V."/>
            <person name="Zhang Y."/>
            <person name="Collier J.L."/>
            <person name="Wurch L.L."/>
            <person name="Kustka A.B."/>
            <person name="Dill B.D."/>
            <person name="Shah M."/>
            <person name="VerBerkmoes N.C."/>
            <person name="Kuo A."/>
            <person name="Terry A."/>
            <person name="Pangilinan J."/>
            <person name="Lindquist E.A."/>
            <person name="Lucas S."/>
            <person name="Paulsen I.T."/>
            <person name="Hattenrath-Lehmann T.K."/>
            <person name="Talmage S.C."/>
            <person name="Walker E.A."/>
            <person name="Koch F."/>
            <person name="Burson A.M."/>
            <person name="Marcoval M.A."/>
            <person name="Tang Y.Z."/>
            <person name="Lecleir G.R."/>
            <person name="Coyne K.J."/>
            <person name="Berg G.M."/>
            <person name="Bertrand E.M."/>
            <person name="Saito M.A."/>
            <person name="Gladyshev V.N."/>
            <person name="Grigoriev I.V."/>
        </authorList>
    </citation>
    <scope>NUCLEOTIDE SEQUENCE [LARGE SCALE GENOMIC DNA]</scope>
    <source>
        <strain evidence="3">CCMP 1984</strain>
    </source>
</reference>
<keyword evidence="3" id="KW-1185">Reference proteome</keyword>
<dbReference type="KEGG" id="aaf:AURANDRAFT_65537"/>